<gene>
    <name evidence="4" type="ORF">B0T19DRAFT_210127</name>
</gene>
<feature type="region of interest" description="Disordered" evidence="2">
    <location>
        <begin position="354"/>
        <end position="383"/>
    </location>
</feature>
<dbReference type="AlphaFoldDB" id="A0AAE0IEG2"/>
<feature type="compositionally biased region" description="Basic and acidic residues" evidence="2">
    <location>
        <begin position="476"/>
        <end position="496"/>
    </location>
</feature>
<dbReference type="GO" id="GO:0003676">
    <property type="term" value="F:nucleic acid binding"/>
    <property type="evidence" value="ECO:0007669"/>
    <property type="project" value="InterPro"/>
</dbReference>
<dbReference type="GO" id="GO:0008270">
    <property type="term" value="F:zinc ion binding"/>
    <property type="evidence" value="ECO:0007669"/>
    <property type="project" value="UniProtKB-KW"/>
</dbReference>
<feature type="compositionally biased region" description="Polar residues" evidence="2">
    <location>
        <begin position="674"/>
        <end position="684"/>
    </location>
</feature>
<sequence>MIWSPNSSCVLIPTLVDSRAPSGTLGSCAPSIFAATFFSFHTLLPGHRKFRERRLPPTSSNQYPKHIHHSTKDVVPPRVYLHISILVASTSDLGEGGHFQALPVFSFIYATRPSSVGHSPTSLPSAVGFLLRIPLEKQGLWVCRYSPRPVGTMDHTDRIRQNLELLGLESLHGLSLGKLLHEVDESFPLDISKKRVLHVFMAWLNERLMVIDNSDENALKEEISEWCSTLRACSYDDQILASAFNDFQREQAVIEPSSSRRLDLARLEIRDFLDNHPQPASPLPPNPKQEPDYQIMHPDRAMLSQRGDRDRDRIVIDLDDWEPGSVDRRSLEDEGTEMVRFLTGANKMVYEDNMRRPDHGSRWDSSMRSRNEHGPDSHPEASWNQAALSGSLDHRAVSHNDEPFNGYVCDRCGTPGHRINRCPTNLDSSFDKKPSKTYSCKLCHRRGDHYLSLCPLNDRFDSITQQRRRAFGTPSPHRESESQSQSRRREKEKQFGLRDNSPPPHLGNRRSGDRYRPRDSRARSRSPVFTRTSRTTRVRDYSRENSPEYDTDPLNRSIPLHLRGQNEGRLSFFDDCEGAAELPPAELNGRLGHHRAPLEQLEFWQENVPRPNNMLQDRSPEDGECHEKDAVSSDMTDLEEFIHQHASSVPPSTVEVPSQTVAPPPLVVKESGDTSKTANWQNPDPSSPRDGQVMEPEQPLPIVLGVTIKSLDREPPYDPAILELFKHRENVWVRRIKRNLAADIFDEDEAKEGLRASTHEVDPHKSLETGNEAALVNPQELSMMTTDDEIPAEKDLSGVAEGSDSRNNPQELDTIALDGKPATQGGLFEVSKTENLDKETQDLPVAASDEENHEVSQPFGPEVLAVSTEKLHSTPEGAEEAQFESVMTEVESLQLFEGEPPMDAARADSAMDVDENDVSRISNASSTTVAAQVDTVMTEAEPLRDFQPESATEAA</sequence>
<keyword evidence="1" id="KW-0863">Zinc-finger</keyword>
<reference evidence="4" key="2">
    <citation type="submission" date="2023-06" db="EMBL/GenBank/DDBJ databases">
        <authorList>
            <consortium name="Lawrence Berkeley National Laboratory"/>
            <person name="Haridas S."/>
            <person name="Hensen N."/>
            <person name="Bonometti L."/>
            <person name="Westerberg I."/>
            <person name="Brannstrom I.O."/>
            <person name="Guillou S."/>
            <person name="Cros-Aarteil S."/>
            <person name="Calhoun S."/>
            <person name="Kuo A."/>
            <person name="Mondo S."/>
            <person name="Pangilinan J."/>
            <person name="Riley R."/>
            <person name="Labutti K."/>
            <person name="Andreopoulos B."/>
            <person name="Lipzen A."/>
            <person name="Chen C."/>
            <person name="Yanf M."/>
            <person name="Daum C."/>
            <person name="Ng V."/>
            <person name="Clum A."/>
            <person name="Steindorff A."/>
            <person name="Ohm R."/>
            <person name="Martin F."/>
            <person name="Silar P."/>
            <person name="Natvig D."/>
            <person name="Lalanne C."/>
            <person name="Gautier V."/>
            <person name="Ament-Velasquez S.L."/>
            <person name="Kruys A."/>
            <person name="Hutchinson M.I."/>
            <person name="Powell A.J."/>
            <person name="Barry K."/>
            <person name="Miller A.N."/>
            <person name="Grigoriev I.V."/>
            <person name="Debuchy R."/>
            <person name="Gladieux P."/>
            <person name="Thoren M.H."/>
            <person name="Johannesson H."/>
        </authorList>
    </citation>
    <scope>NUCLEOTIDE SEQUENCE</scope>
    <source>
        <strain evidence="4">SMH4131-1</strain>
    </source>
</reference>
<keyword evidence="1" id="KW-0862">Zinc</keyword>
<dbReference type="Proteomes" id="UP001286456">
    <property type="component" value="Unassembled WGS sequence"/>
</dbReference>
<keyword evidence="1" id="KW-0479">Metal-binding</keyword>
<feature type="compositionally biased region" description="Pro residues" evidence="2">
    <location>
        <begin position="279"/>
        <end position="288"/>
    </location>
</feature>
<evidence type="ECO:0000256" key="2">
    <source>
        <dbReference type="SAM" id="MobiDB-lite"/>
    </source>
</evidence>
<feature type="compositionally biased region" description="Low complexity" evidence="2">
    <location>
        <begin position="525"/>
        <end position="535"/>
    </location>
</feature>
<evidence type="ECO:0000259" key="3">
    <source>
        <dbReference type="PROSITE" id="PS50158"/>
    </source>
</evidence>
<feature type="compositionally biased region" description="Basic and acidic residues" evidence="2">
    <location>
        <begin position="537"/>
        <end position="546"/>
    </location>
</feature>
<feature type="domain" description="CCHC-type" evidence="3">
    <location>
        <begin position="409"/>
        <end position="423"/>
    </location>
</feature>
<feature type="compositionally biased region" description="Basic and acidic residues" evidence="2">
    <location>
        <begin position="510"/>
        <end position="522"/>
    </location>
</feature>
<protein>
    <recommendedName>
        <fullName evidence="3">CCHC-type domain-containing protein</fullName>
    </recommendedName>
</protein>
<feature type="compositionally biased region" description="Basic and acidic residues" evidence="2">
    <location>
        <begin position="618"/>
        <end position="631"/>
    </location>
</feature>
<accession>A0AAE0IEG2</accession>
<feature type="region of interest" description="Disordered" evidence="2">
    <location>
        <begin position="646"/>
        <end position="695"/>
    </location>
</feature>
<feature type="compositionally biased region" description="Low complexity" evidence="2">
    <location>
        <begin position="647"/>
        <end position="661"/>
    </location>
</feature>
<feature type="compositionally biased region" description="Basic and acidic residues" evidence="2">
    <location>
        <begin position="354"/>
        <end position="379"/>
    </location>
</feature>
<feature type="region of interest" description="Disordered" evidence="2">
    <location>
        <begin position="610"/>
        <end position="633"/>
    </location>
</feature>
<feature type="region of interest" description="Disordered" evidence="2">
    <location>
        <begin position="274"/>
        <end position="293"/>
    </location>
</feature>
<evidence type="ECO:0000256" key="1">
    <source>
        <dbReference type="PROSITE-ProRule" id="PRU00047"/>
    </source>
</evidence>
<dbReference type="InterPro" id="IPR001878">
    <property type="entry name" value="Znf_CCHC"/>
</dbReference>
<dbReference type="Gene3D" id="4.10.60.10">
    <property type="entry name" value="Zinc finger, CCHC-type"/>
    <property type="match status" value="1"/>
</dbReference>
<evidence type="ECO:0000313" key="5">
    <source>
        <dbReference type="Proteomes" id="UP001286456"/>
    </source>
</evidence>
<reference evidence="4" key="1">
    <citation type="journal article" date="2023" name="Mol. Phylogenet. Evol.">
        <title>Genome-scale phylogeny and comparative genomics of the fungal order Sordariales.</title>
        <authorList>
            <person name="Hensen N."/>
            <person name="Bonometti L."/>
            <person name="Westerberg I."/>
            <person name="Brannstrom I.O."/>
            <person name="Guillou S."/>
            <person name="Cros-Aarteil S."/>
            <person name="Calhoun S."/>
            <person name="Haridas S."/>
            <person name="Kuo A."/>
            <person name="Mondo S."/>
            <person name="Pangilinan J."/>
            <person name="Riley R."/>
            <person name="LaButti K."/>
            <person name="Andreopoulos B."/>
            <person name="Lipzen A."/>
            <person name="Chen C."/>
            <person name="Yan M."/>
            <person name="Daum C."/>
            <person name="Ng V."/>
            <person name="Clum A."/>
            <person name="Steindorff A."/>
            <person name="Ohm R.A."/>
            <person name="Martin F."/>
            <person name="Silar P."/>
            <person name="Natvig D.O."/>
            <person name="Lalanne C."/>
            <person name="Gautier V."/>
            <person name="Ament-Velasquez S.L."/>
            <person name="Kruys A."/>
            <person name="Hutchinson M.I."/>
            <person name="Powell A.J."/>
            <person name="Barry K."/>
            <person name="Miller A.N."/>
            <person name="Grigoriev I.V."/>
            <person name="Debuchy R."/>
            <person name="Gladieux P."/>
            <person name="Hiltunen Thoren M."/>
            <person name="Johannesson H."/>
        </authorList>
    </citation>
    <scope>NUCLEOTIDE SEQUENCE</scope>
    <source>
        <strain evidence="4">SMH4131-1</strain>
    </source>
</reference>
<dbReference type="EMBL" id="JAUEPO010000004">
    <property type="protein sequence ID" value="KAK3323619.1"/>
    <property type="molecule type" value="Genomic_DNA"/>
</dbReference>
<feature type="region of interest" description="Disordered" evidence="2">
    <location>
        <begin position="467"/>
        <end position="558"/>
    </location>
</feature>
<dbReference type="PROSITE" id="PS50158">
    <property type="entry name" value="ZF_CCHC"/>
    <property type="match status" value="1"/>
</dbReference>
<proteinExistence type="predicted"/>
<evidence type="ECO:0000313" key="4">
    <source>
        <dbReference type="EMBL" id="KAK3323619.1"/>
    </source>
</evidence>
<organism evidence="4 5">
    <name type="scientific">Cercophora scortea</name>
    <dbReference type="NCBI Taxonomy" id="314031"/>
    <lineage>
        <taxon>Eukaryota</taxon>
        <taxon>Fungi</taxon>
        <taxon>Dikarya</taxon>
        <taxon>Ascomycota</taxon>
        <taxon>Pezizomycotina</taxon>
        <taxon>Sordariomycetes</taxon>
        <taxon>Sordariomycetidae</taxon>
        <taxon>Sordariales</taxon>
        <taxon>Lasiosphaeriaceae</taxon>
        <taxon>Cercophora</taxon>
    </lineage>
</organism>
<comment type="caution">
    <text evidence="4">The sequence shown here is derived from an EMBL/GenBank/DDBJ whole genome shotgun (WGS) entry which is preliminary data.</text>
</comment>
<keyword evidence="5" id="KW-1185">Reference proteome</keyword>
<name>A0AAE0IEG2_9PEZI</name>